<organism evidence="1 2">
    <name type="scientific">Tetracentron sinense</name>
    <name type="common">Spur-leaf</name>
    <dbReference type="NCBI Taxonomy" id="13715"/>
    <lineage>
        <taxon>Eukaryota</taxon>
        <taxon>Viridiplantae</taxon>
        <taxon>Streptophyta</taxon>
        <taxon>Embryophyta</taxon>
        <taxon>Tracheophyta</taxon>
        <taxon>Spermatophyta</taxon>
        <taxon>Magnoliopsida</taxon>
        <taxon>Trochodendrales</taxon>
        <taxon>Trochodendraceae</taxon>
        <taxon>Tetracentron</taxon>
    </lineage>
</organism>
<comment type="caution">
    <text evidence="1">The sequence shown here is derived from an EMBL/GenBank/DDBJ whole genome shotgun (WGS) entry which is preliminary data.</text>
</comment>
<accession>A0A835DFT1</accession>
<dbReference type="AlphaFoldDB" id="A0A835DFT1"/>
<gene>
    <name evidence="1" type="ORF">HHK36_017515</name>
</gene>
<evidence type="ECO:0000313" key="2">
    <source>
        <dbReference type="Proteomes" id="UP000655225"/>
    </source>
</evidence>
<evidence type="ECO:0000313" key="1">
    <source>
        <dbReference type="EMBL" id="KAF8398584.1"/>
    </source>
</evidence>
<dbReference type="EMBL" id="JABCRI010000011">
    <property type="protein sequence ID" value="KAF8398584.1"/>
    <property type="molecule type" value="Genomic_DNA"/>
</dbReference>
<keyword evidence="2" id="KW-1185">Reference proteome</keyword>
<dbReference type="Proteomes" id="UP000655225">
    <property type="component" value="Unassembled WGS sequence"/>
</dbReference>
<reference evidence="1 2" key="1">
    <citation type="submission" date="2020-04" db="EMBL/GenBank/DDBJ databases">
        <title>Plant Genome Project.</title>
        <authorList>
            <person name="Zhang R.-G."/>
        </authorList>
    </citation>
    <scope>NUCLEOTIDE SEQUENCE [LARGE SCALE GENOMIC DNA]</scope>
    <source>
        <strain evidence="1">YNK0</strain>
        <tissue evidence="1">Leaf</tissue>
    </source>
</reference>
<sequence>MADQARAMEDMVVVVVVATAVAMTPASEVAMEVAVEALSMEVEGVMEGKLHEWMVRKQQGVSLMRAGICEYVQQQVFEDEGVNMDQPEDSVHSNAMYGPVRRNLPLQMAPGQLYGGEGSQGSNGFPK</sequence>
<name>A0A835DFT1_TETSI</name>
<proteinExistence type="predicted"/>
<protein>
    <submittedName>
        <fullName evidence="1">Uncharacterized protein</fullName>
    </submittedName>
</protein>